<name>A0ABP1D3C9_9APHY</name>
<keyword evidence="3" id="KW-1185">Reference proteome</keyword>
<sequence length="195" mass="19900">MRATLSGVISLALVLASAAASPSTIARRSSACDGLGSNAFDDTTRNFLLGVSDGTTVNSQSLVVADPRSGAPIKVLGTLATHQNVPFATSFGLQNGALTPLFNAAGPVAQPVAAGSFVSFAQGSTTPASVYCAVPQDGTNITLLAVNGDTDSFALCAEKEANPAFNVFSLVYKPDAGSSEYLFDTCRSGKVRVIF</sequence>
<dbReference type="EMBL" id="OZ037945">
    <property type="protein sequence ID" value="CAL1702406.1"/>
    <property type="molecule type" value="Genomic_DNA"/>
</dbReference>
<feature type="signal peptide" evidence="1">
    <location>
        <begin position="1"/>
        <end position="19"/>
    </location>
</feature>
<protein>
    <submittedName>
        <fullName evidence="2">Uncharacterized protein</fullName>
    </submittedName>
</protein>
<evidence type="ECO:0000313" key="3">
    <source>
        <dbReference type="Proteomes" id="UP001497453"/>
    </source>
</evidence>
<reference evidence="3" key="1">
    <citation type="submission" date="2024-04" db="EMBL/GenBank/DDBJ databases">
        <authorList>
            <person name="Shaw F."/>
            <person name="Minotto A."/>
        </authorList>
    </citation>
    <scope>NUCLEOTIDE SEQUENCE [LARGE SCALE GENOMIC DNA]</scope>
</reference>
<keyword evidence="1" id="KW-0732">Signal</keyword>
<evidence type="ECO:0000313" key="2">
    <source>
        <dbReference type="EMBL" id="CAL1702406.1"/>
    </source>
</evidence>
<proteinExistence type="predicted"/>
<feature type="chain" id="PRO_5045196261" evidence="1">
    <location>
        <begin position="20"/>
        <end position="195"/>
    </location>
</feature>
<gene>
    <name evidence="2" type="ORF">GFSPODELE1_LOCUS4029</name>
</gene>
<evidence type="ECO:0000256" key="1">
    <source>
        <dbReference type="SAM" id="SignalP"/>
    </source>
</evidence>
<accession>A0ABP1D3C9</accession>
<dbReference type="Proteomes" id="UP001497453">
    <property type="component" value="Chromosome 2"/>
</dbReference>
<organism evidence="2 3">
    <name type="scientific">Somion occarium</name>
    <dbReference type="NCBI Taxonomy" id="3059160"/>
    <lineage>
        <taxon>Eukaryota</taxon>
        <taxon>Fungi</taxon>
        <taxon>Dikarya</taxon>
        <taxon>Basidiomycota</taxon>
        <taxon>Agaricomycotina</taxon>
        <taxon>Agaricomycetes</taxon>
        <taxon>Polyporales</taxon>
        <taxon>Cerrenaceae</taxon>
        <taxon>Somion</taxon>
    </lineage>
</organism>